<keyword evidence="2" id="KW-0732">Signal</keyword>
<feature type="region of interest" description="Disordered" evidence="1">
    <location>
        <begin position="108"/>
        <end position="152"/>
    </location>
</feature>
<dbReference type="AlphaFoldDB" id="A0A9D5ASH9"/>
<dbReference type="PANTHER" id="PTHR32108">
    <property type="entry name" value="DNA-DIRECTED RNA POLYMERASE SUBUNIT ALPHA"/>
    <property type="match status" value="1"/>
</dbReference>
<gene>
    <name evidence="3" type="ORF">KIW84_042028</name>
</gene>
<dbReference type="EMBL" id="JAMSHJ010000004">
    <property type="protein sequence ID" value="KAI5417249.1"/>
    <property type="molecule type" value="Genomic_DNA"/>
</dbReference>
<protein>
    <submittedName>
        <fullName evidence="3">Uncharacterized protein</fullName>
    </submittedName>
</protein>
<dbReference type="PANTHER" id="PTHR32108:SF9">
    <property type="entry name" value="REVERSE TRANSCRIPTASE RNASE H-LIKE DOMAIN-CONTAINING PROTEIN"/>
    <property type="match status" value="1"/>
</dbReference>
<evidence type="ECO:0000256" key="1">
    <source>
        <dbReference type="SAM" id="MobiDB-lite"/>
    </source>
</evidence>
<proteinExistence type="predicted"/>
<evidence type="ECO:0000313" key="3">
    <source>
        <dbReference type="EMBL" id="KAI5417249.1"/>
    </source>
</evidence>
<feature type="compositionally biased region" description="Basic and acidic residues" evidence="1">
    <location>
        <begin position="134"/>
        <end position="152"/>
    </location>
</feature>
<reference evidence="3 4" key="1">
    <citation type="journal article" date="2022" name="Nat. Genet.">
        <title>Improved pea reference genome and pan-genome highlight genomic features and evolutionary characteristics.</title>
        <authorList>
            <person name="Yang T."/>
            <person name="Liu R."/>
            <person name="Luo Y."/>
            <person name="Hu S."/>
            <person name="Wang D."/>
            <person name="Wang C."/>
            <person name="Pandey M.K."/>
            <person name="Ge S."/>
            <person name="Xu Q."/>
            <person name="Li N."/>
            <person name="Li G."/>
            <person name="Huang Y."/>
            <person name="Saxena R.K."/>
            <person name="Ji Y."/>
            <person name="Li M."/>
            <person name="Yan X."/>
            <person name="He Y."/>
            <person name="Liu Y."/>
            <person name="Wang X."/>
            <person name="Xiang C."/>
            <person name="Varshney R.K."/>
            <person name="Ding H."/>
            <person name="Gao S."/>
            <person name="Zong X."/>
        </authorList>
    </citation>
    <scope>NUCLEOTIDE SEQUENCE [LARGE SCALE GENOMIC DNA]</scope>
    <source>
        <strain evidence="3 4">cv. Zhongwan 6</strain>
    </source>
</reference>
<feature type="signal peptide" evidence="2">
    <location>
        <begin position="1"/>
        <end position="23"/>
    </location>
</feature>
<evidence type="ECO:0000256" key="2">
    <source>
        <dbReference type="SAM" id="SignalP"/>
    </source>
</evidence>
<dbReference type="Proteomes" id="UP001058974">
    <property type="component" value="Chromosome 4"/>
</dbReference>
<name>A0A9D5ASH9_PEA</name>
<dbReference type="Gramene" id="Psat04G0202800-T1">
    <property type="protein sequence ID" value="KAI5417249.1"/>
    <property type="gene ID" value="KIW84_042028"/>
</dbReference>
<sequence length="489" mass="54835">MGSGWKIFLKGLFILRFFRPYPGLDNTREWEGMIIAGFGTQLVRIARLLRYPARGNKSEPMDPPNADILELKEMVRDLFSVVQGLALGQKAMAERLERIEGWMIKEKVQGKAPSPEVTNPSDSVAKKISGSGPLKKEVESSGVPAKKERSKDRYHPYVAAVTAPVGNPLVPPQQLPPQQKAPRARSQVKKKKEERQFEEPPVTYTLLFRRLRDLGLIRPRILIPIAQQKRPAHYDENARCEFHSEAPGHNIEGCRAFKHVVQDMVDSKIISLAQIMDGDVNPVPRQGPVKMKMVKKVKKGMEMTEEDQLKVPMAMVPKPPMQDGAFPVIDNCCAAVATERCALMGDTTRKMKEVEMDSEKVETPSQAIETIKVDNAVVIGKEKKLSISSYKQALEVVKNKEARGWGRIIDIVVKADMFGIGYPDQESSRPNRGRRPPYIFVSAGMLNSDHACSVSEEIDRDRELELWIKSCVPGDWKASKSIIVAHPEV</sequence>
<evidence type="ECO:0000313" key="4">
    <source>
        <dbReference type="Proteomes" id="UP001058974"/>
    </source>
</evidence>
<feature type="chain" id="PRO_5039556022" evidence="2">
    <location>
        <begin position="24"/>
        <end position="489"/>
    </location>
</feature>
<feature type="region of interest" description="Disordered" evidence="1">
    <location>
        <begin position="164"/>
        <end position="196"/>
    </location>
</feature>
<comment type="caution">
    <text evidence="3">The sequence shown here is derived from an EMBL/GenBank/DDBJ whole genome shotgun (WGS) entry which is preliminary data.</text>
</comment>
<organism evidence="3 4">
    <name type="scientific">Pisum sativum</name>
    <name type="common">Garden pea</name>
    <name type="synonym">Lathyrus oleraceus</name>
    <dbReference type="NCBI Taxonomy" id="3888"/>
    <lineage>
        <taxon>Eukaryota</taxon>
        <taxon>Viridiplantae</taxon>
        <taxon>Streptophyta</taxon>
        <taxon>Embryophyta</taxon>
        <taxon>Tracheophyta</taxon>
        <taxon>Spermatophyta</taxon>
        <taxon>Magnoliopsida</taxon>
        <taxon>eudicotyledons</taxon>
        <taxon>Gunneridae</taxon>
        <taxon>Pentapetalae</taxon>
        <taxon>rosids</taxon>
        <taxon>fabids</taxon>
        <taxon>Fabales</taxon>
        <taxon>Fabaceae</taxon>
        <taxon>Papilionoideae</taxon>
        <taxon>50 kb inversion clade</taxon>
        <taxon>NPAAA clade</taxon>
        <taxon>Hologalegina</taxon>
        <taxon>IRL clade</taxon>
        <taxon>Fabeae</taxon>
        <taxon>Lathyrus</taxon>
    </lineage>
</organism>
<accession>A0A9D5ASH9</accession>
<keyword evidence="4" id="KW-1185">Reference proteome</keyword>